<evidence type="ECO:0008006" key="10">
    <source>
        <dbReference type="Google" id="ProtNLM"/>
    </source>
</evidence>
<name>A0A1F5NW77_9BACT</name>
<dbReference type="STRING" id="1817822.A2826_02580"/>
<dbReference type="InterPro" id="IPR001270">
    <property type="entry name" value="ClpA/B"/>
</dbReference>
<keyword evidence="1" id="KW-0677">Repeat</keyword>
<feature type="domain" description="AAA+ ATPase" evidence="6">
    <location>
        <begin position="572"/>
        <end position="709"/>
    </location>
</feature>
<protein>
    <recommendedName>
        <fullName evidence="10">Clp R domain-containing protein</fullName>
    </recommendedName>
</protein>
<dbReference type="InterPro" id="IPR041546">
    <property type="entry name" value="ClpA/ClpB_AAA_lid"/>
</dbReference>
<evidence type="ECO:0000256" key="1">
    <source>
        <dbReference type="ARBA" id="ARBA00022737"/>
    </source>
</evidence>
<evidence type="ECO:0000256" key="2">
    <source>
        <dbReference type="ARBA" id="ARBA00022741"/>
    </source>
</evidence>
<proteinExistence type="predicted"/>
<dbReference type="Pfam" id="PF17871">
    <property type="entry name" value="AAA_lid_9"/>
    <property type="match status" value="1"/>
</dbReference>
<dbReference type="Proteomes" id="UP000177912">
    <property type="component" value="Unassembled WGS sequence"/>
</dbReference>
<gene>
    <name evidence="8" type="ORF">A2826_02580</name>
</gene>
<keyword evidence="5" id="KW-0812">Transmembrane</keyword>
<dbReference type="GO" id="GO:0034605">
    <property type="term" value="P:cellular response to heat"/>
    <property type="evidence" value="ECO:0007669"/>
    <property type="project" value="TreeGrafter"/>
</dbReference>
<dbReference type="InterPro" id="IPR003959">
    <property type="entry name" value="ATPase_AAA_core"/>
</dbReference>
<dbReference type="InterPro" id="IPR027417">
    <property type="entry name" value="P-loop_NTPase"/>
</dbReference>
<evidence type="ECO:0000313" key="9">
    <source>
        <dbReference type="Proteomes" id="UP000177912"/>
    </source>
</evidence>
<feature type="domain" description="Clp ATPase C-terminal" evidence="7">
    <location>
        <begin position="737"/>
        <end position="822"/>
    </location>
</feature>
<evidence type="ECO:0000256" key="3">
    <source>
        <dbReference type="ARBA" id="ARBA00022840"/>
    </source>
</evidence>
<dbReference type="InterPro" id="IPR050130">
    <property type="entry name" value="ClpA_ClpB"/>
</dbReference>
<dbReference type="AlphaFoldDB" id="A0A1F5NW77"/>
<dbReference type="Gene3D" id="1.10.8.60">
    <property type="match status" value="2"/>
</dbReference>
<dbReference type="EMBL" id="MFEI01000002">
    <property type="protein sequence ID" value="OGE81833.1"/>
    <property type="molecule type" value="Genomic_DNA"/>
</dbReference>
<keyword evidence="2" id="KW-0547">Nucleotide-binding</keyword>
<dbReference type="PANTHER" id="PTHR11638:SF18">
    <property type="entry name" value="HEAT SHOCK PROTEIN 104"/>
    <property type="match status" value="1"/>
</dbReference>
<evidence type="ECO:0000259" key="7">
    <source>
        <dbReference type="SMART" id="SM01086"/>
    </source>
</evidence>
<dbReference type="SMART" id="SM01086">
    <property type="entry name" value="ClpB_D2-small"/>
    <property type="match status" value="1"/>
</dbReference>
<keyword evidence="3" id="KW-0067">ATP-binding</keyword>
<sequence>MIFDLQRSYIYNAIKLEKVFPTKSLYRAVMFLFVCLLLVLIVLFIAPEFLGGQRIFGLFLIITSATFGIWSYSLFFTTYLKSLDKIIVEPDNLASYLDFEAAQILDIYSRRGEQDISALLLPLLRNKGAEFILYRIGVNPDTFRKNLEEYLKHSNIKSSSTELQLMLEDALSEAKLAQEIPVITWQNILIALAVHSEFFRKFLFHEKLKKNDVRVLTRWQSSLQSKRETAQQFWSKENLQSFRGVGKGWASGYTIHLDRYAHDVTRQILKHGFRANLYGRKAESENIERILARAGENNVVVVGEPGVGKKTVAMALAKRISTGQVLPALSHKRVLELDVGAILAGAKSESDITLRLKALLNDAVKAGNVILLVDEIHTLFGLGFGIGEVNATQLFIPYLGLANFQIIGLTDYDQYNNTIAKNSALMKSFEKVEVNEPDKETTLKILEDIVPEIEAHSQVLILYQSMKEALELTDRYIKDVPFPEKAIDILQEAAVRAQVHRKSSMVIPEDVEEVVHQKTEIPVGKIALAEKEVLLDLEKVLHRRVVGQNEALSALADALRRSRSGISTEKKPIGSFLFLGPTGVGKTETAKTLAAVYFGSEKRILRFDMSEYQHSDSIKRLLGDGETLGQLISAVREDPFSLVLLDEIEKAHPNILNVFLQVLDDGRLTGPTGHTVDFTNTIIIATSNAGSELIRESVTQFREVNLKERLLDHLQKSGQFRPEFLNRFDALIVYRPLTTQQTEEVAGMLLSALNRRLKQKDIQLKITPELTKKIAELGYNPEFGARPLQRVIQDKVENVIAKKLLSGEVVRGDTVEVKVEEIN</sequence>
<dbReference type="InterPro" id="IPR019489">
    <property type="entry name" value="Clp_ATPase_C"/>
</dbReference>
<dbReference type="CDD" id="cd19499">
    <property type="entry name" value="RecA-like_ClpB_Hsp104-like"/>
    <property type="match status" value="1"/>
</dbReference>
<keyword evidence="5" id="KW-1133">Transmembrane helix</keyword>
<evidence type="ECO:0000313" key="8">
    <source>
        <dbReference type="EMBL" id="OGE81833.1"/>
    </source>
</evidence>
<dbReference type="GO" id="GO:0016887">
    <property type="term" value="F:ATP hydrolysis activity"/>
    <property type="evidence" value="ECO:0007669"/>
    <property type="project" value="InterPro"/>
</dbReference>
<accession>A0A1F5NW77</accession>
<dbReference type="PANTHER" id="PTHR11638">
    <property type="entry name" value="ATP-DEPENDENT CLP PROTEASE"/>
    <property type="match status" value="1"/>
</dbReference>
<evidence type="ECO:0000259" key="6">
    <source>
        <dbReference type="SMART" id="SM00382"/>
    </source>
</evidence>
<organism evidence="8 9">
    <name type="scientific">Candidatus Doudnabacteria bacterium RIFCSPHIGHO2_01_FULL_43_23</name>
    <dbReference type="NCBI Taxonomy" id="1817822"/>
    <lineage>
        <taxon>Bacteria</taxon>
        <taxon>Candidatus Doudnaibacteriota</taxon>
    </lineage>
</organism>
<dbReference type="Gene3D" id="1.10.1780.10">
    <property type="entry name" value="Clp, N-terminal domain"/>
    <property type="match status" value="1"/>
</dbReference>
<dbReference type="GO" id="GO:0005737">
    <property type="term" value="C:cytoplasm"/>
    <property type="evidence" value="ECO:0007669"/>
    <property type="project" value="TreeGrafter"/>
</dbReference>
<feature type="domain" description="AAA+ ATPase" evidence="6">
    <location>
        <begin position="295"/>
        <end position="438"/>
    </location>
</feature>
<comment type="caution">
    <text evidence="8">The sequence shown here is derived from an EMBL/GenBank/DDBJ whole genome shotgun (WGS) entry which is preliminary data.</text>
</comment>
<feature type="transmembrane region" description="Helical" evidence="5">
    <location>
        <begin position="58"/>
        <end position="80"/>
    </location>
</feature>
<feature type="transmembrane region" description="Helical" evidence="5">
    <location>
        <begin position="25"/>
        <end position="46"/>
    </location>
</feature>
<dbReference type="InterPro" id="IPR036628">
    <property type="entry name" value="Clp_N_dom_sf"/>
</dbReference>
<keyword evidence="4" id="KW-0143">Chaperone</keyword>
<dbReference type="PRINTS" id="PR00300">
    <property type="entry name" value="CLPPROTEASEA"/>
</dbReference>
<dbReference type="Pfam" id="PF00004">
    <property type="entry name" value="AAA"/>
    <property type="match status" value="1"/>
</dbReference>
<dbReference type="Pfam" id="PF07724">
    <property type="entry name" value="AAA_2"/>
    <property type="match status" value="1"/>
</dbReference>
<reference evidence="8 9" key="1">
    <citation type="journal article" date="2016" name="Nat. Commun.">
        <title>Thousands of microbial genomes shed light on interconnected biogeochemical processes in an aquifer system.</title>
        <authorList>
            <person name="Anantharaman K."/>
            <person name="Brown C.T."/>
            <person name="Hug L.A."/>
            <person name="Sharon I."/>
            <person name="Castelle C.J."/>
            <person name="Probst A.J."/>
            <person name="Thomas B.C."/>
            <person name="Singh A."/>
            <person name="Wilkins M.J."/>
            <person name="Karaoz U."/>
            <person name="Brodie E.L."/>
            <person name="Williams K.H."/>
            <person name="Hubbard S.S."/>
            <person name="Banfield J.F."/>
        </authorList>
    </citation>
    <scope>NUCLEOTIDE SEQUENCE [LARGE SCALE GENOMIC DNA]</scope>
</reference>
<dbReference type="SUPFAM" id="SSF52540">
    <property type="entry name" value="P-loop containing nucleoside triphosphate hydrolases"/>
    <property type="match status" value="2"/>
</dbReference>
<evidence type="ECO:0000256" key="5">
    <source>
        <dbReference type="SAM" id="Phobius"/>
    </source>
</evidence>
<evidence type="ECO:0000256" key="4">
    <source>
        <dbReference type="ARBA" id="ARBA00023186"/>
    </source>
</evidence>
<dbReference type="InterPro" id="IPR003593">
    <property type="entry name" value="AAA+_ATPase"/>
</dbReference>
<dbReference type="Gene3D" id="3.40.50.300">
    <property type="entry name" value="P-loop containing nucleotide triphosphate hydrolases"/>
    <property type="match status" value="2"/>
</dbReference>
<keyword evidence="5" id="KW-0472">Membrane</keyword>
<dbReference type="Pfam" id="PF10431">
    <property type="entry name" value="ClpB_D2-small"/>
    <property type="match status" value="1"/>
</dbReference>
<dbReference type="SMART" id="SM00382">
    <property type="entry name" value="AAA"/>
    <property type="match status" value="2"/>
</dbReference>
<dbReference type="GO" id="GO:0005524">
    <property type="term" value="F:ATP binding"/>
    <property type="evidence" value="ECO:0007669"/>
    <property type="project" value="UniProtKB-KW"/>
</dbReference>